<accession>A0A8S2ZEM0</accession>
<dbReference type="Gene3D" id="2.60.40.60">
    <property type="entry name" value="Cadherins"/>
    <property type="match status" value="2"/>
</dbReference>
<protein>
    <recommendedName>
        <fullName evidence="6">Cadherin domain-containing protein</fullName>
    </recommendedName>
</protein>
<name>A0A8S2ZEM0_9BILA</name>
<feature type="non-terminal residue" evidence="7">
    <location>
        <position position="1"/>
    </location>
</feature>
<evidence type="ECO:0000256" key="5">
    <source>
        <dbReference type="PROSITE-ProRule" id="PRU00043"/>
    </source>
</evidence>
<evidence type="ECO:0000313" key="7">
    <source>
        <dbReference type="EMBL" id="CAF4621919.1"/>
    </source>
</evidence>
<dbReference type="GO" id="GO:0016477">
    <property type="term" value="P:cell migration"/>
    <property type="evidence" value="ECO:0007669"/>
    <property type="project" value="TreeGrafter"/>
</dbReference>
<evidence type="ECO:0000256" key="2">
    <source>
        <dbReference type="ARBA" id="ARBA00022737"/>
    </source>
</evidence>
<comment type="subcellular location">
    <subcellularLocation>
        <location evidence="1">Membrane</location>
    </subcellularLocation>
</comment>
<dbReference type="GO" id="GO:0008013">
    <property type="term" value="F:beta-catenin binding"/>
    <property type="evidence" value="ECO:0007669"/>
    <property type="project" value="TreeGrafter"/>
</dbReference>
<evidence type="ECO:0000313" key="8">
    <source>
        <dbReference type="Proteomes" id="UP000681722"/>
    </source>
</evidence>
<dbReference type="Proteomes" id="UP000681722">
    <property type="component" value="Unassembled WGS sequence"/>
</dbReference>
<evidence type="ECO:0000256" key="3">
    <source>
        <dbReference type="ARBA" id="ARBA00022837"/>
    </source>
</evidence>
<sequence length="209" mass="23515">FFVALDGTITTNYTFDRETTNRYRLFLTAYDGAPVWNDPTNNINNPNTQDFQFDVQVIDVNDVSPVFLNSSIVISINETTAIGTGIVNITCTDTDYDTILDFGILSGNTNNVFSFMMISDNSADSTRTVYQATAQLYVVSYMSYETLSTYNLEIFAFDTQNLARINVAVILLPQNTFPPRFQLMPGFVDYSYTVTENQAYAYLNPSVII</sequence>
<dbReference type="PANTHER" id="PTHR24027">
    <property type="entry name" value="CADHERIN-23"/>
    <property type="match status" value="1"/>
</dbReference>
<evidence type="ECO:0000256" key="4">
    <source>
        <dbReference type="ARBA" id="ARBA00023136"/>
    </source>
</evidence>
<dbReference type="GO" id="GO:0007156">
    <property type="term" value="P:homophilic cell adhesion via plasma membrane adhesion molecules"/>
    <property type="evidence" value="ECO:0007669"/>
    <property type="project" value="InterPro"/>
</dbReference>
<feature type="domain" description="Cadherin" evidence="6">
    <location>
        <begin position="1"/>
        <end position="67"/>
    </location>
</feature>
<dbReference type="AlphaFoldDB" id="A0A8S2ZEM0"/>
<dbReference type="OrthoDB" id="6252479at2759"/>
<reference evidence="7" key="1">
    <citation type="submission" date="2021-02" db="EMBL/GenBank/DDBJ databases">
        <authorList>
            <person name="Nowell W R."/>
        </authorList>
    </citation>
    <scope>NUCLEOTIDE SEQUENCE</scope>
</reference>
<dbReference type="PRINTS" id="PR00205">
    <property type="entry name" value="CADHERIN"/>
</dbReference>
<dbReference type="SUPFAM" id="SSF49313">
    <property type="entry name" value="Cadherin-like"/>
    <property type="match status" value="2"/>
</dbReference>
<gene>
    <name evidence="7" type="ORF">SRO942_LOCUS49568</name>
</gene>
<dbReference type="InterPro" id="IPR015919">
    <property type="entry name" value="Cadherin-like_sf"/>
</dbReference>
<proteinExistence type="predicted"/>
<dbReference type="GO" id="GO:0045296">
    <property type="term" value="F:cadherin binding"/>
    <property type="evidence" value="ECO:0007669"/>
    <property type="project" value="TreeGrafter"/>
</dbReference>
<feature type="non-terminal residue" evidence="7">
    <location>
        <position position="209"/>
    </location>
</feature>
<dbReference type="CDD" id="cd11304">
    <property type="entry name" value="Cadherin_repeat"/>
    <property type="match status" value="2"/>
</dbReference>
<dbReference type="EMBL" id="CAJOBC010133829">
    <property type="protein sequence ID" value="CAF4621919.1"/>
    <property type="molecule type" value="Genomic_DNA"/>
</dbReference>
<keyword evidence="2" id="KW-0677">Repeat</keyword>
<keyword evidence="3 5" id="KW-0106">Calcium</keyword>
<comment type="caution">
    <text evidence="7">The sequence shown here is derived from an EMBL/GenBank/DDBJ whole genome shotgun (WGS) entry which is preliminary data.</text>
</comment>
<organism evidence="7 8">
    <name type="scientific">Didymodactylos carnosus</name>
    <dbReference type="NCBI Taxonomy" id="1234261"/>
    <lineage>
        <taxon>Eukaryota</taxon>
        <taxon>Metazoa</taxon>
        <taxon>Spiralia</taxon>
        <taxon>Gnathifera</taxon>
        <taxon>Rotifera</taxon>
        <taxon>Eurotatoria</taxon>
        <taxon>Bdelloidea</taxon>
        <taxon>Philodinida</taxon>
        <taxon>Philodinidae</taxon>
        <taxon>Didymodactylos</taxon>
    </lineage>
</organism>
<dbReference type="PROSITE" id="PS50268">
    <property type="entry name" value="CADHERIN_2"/>
    <property type="match status" value="2"/>
</dbReference>
<feature type="domain" description="Cadherin" evidence="6">
    <location>
        <begin position="68"/>
        <end position="181"/>
    </location>
</feature>
<keyword evidence="4" id="KW-0472">Membrane</keyword>
<dbReference type="GO" id="GO:0016342">
    <property type="term" value="C:catenin complex"/>
    <property type="evidence" value="ECO:0007669"/>
    <property type="project" value="TreeGrafter"/>
</dbReference>
<evidence type="ECO:0000256" key="1">
    <source>
        <dbReference type="ARBA" id="ARBA00004370"/>
    </source>
</evidence>
<dbReference type="PANTHER" id="PTHR24027:SF442">
    <property type="entry name" value="PROTOCADHERIN-15 ISOFORM X1"/>
    <property type="match status" value="1"/>
</dbReference>
<dbReference type="InterPro" id="IPR002126">
    <property type="entry name" value="Cadherin-like_dom"/>
</dbReference>
<dbReference type="InterPro" id="IPR039808">
    <property type="entry name" value="Cadherin"/>
</dbReference>
<evidence type="ECO:0000259" key="6">
    <source>
        <dbReference type="PROSITE" id="PS50268"/>
    </source>
</evidence>
<dbReference type="GO" id="GO:0005509">
    <property type="term" value="F:calcium ion binding"/>
    <property type="evidence" value="ECO:0007669"/>
    <property type="project" value="UniProtKB-UniRule"/>
</dbReference>